<keyword evidence="2" id="KW-1185">Reference proteome</keyword>
<dbReference type="STRING" id="1168035.SAMN05444280_103116"/>
<protein>
    <submittedName>
        <fullName evidence="1">Uncharacterized protein</fullName>
    </submittedName>
</protein>
<gene>
    <name evidence="1" type="ORF">SAMN05444280_103116</name>
</gene>
<dbReference type="RefSeq" id="WP_262509485.1">
    <property type="nucleotide sequence ID" value="NZ_FQZE01000003.1"/>
</dbReference>
<evidence type="ECO:0000313" key="1">
    <source>
        <dbReference type="EMBL" id="SHI55275.1"/>
    </source>
</evidence>
<name>A0A1M6C2K4_9BACT</name>
<reference evidence="1 2" key="1">
    <citation type="submission" date="2016-11" db="EMBL/GenBank/DDBJ databases">
        <authorList>
            <person name="Jaros S."/>
            <person name="Januszkiewicz K."/>
            <person name="Wedrychowicz H."/>
        </authorList>
    </citation>
    <scope>NUCLEOTIDE SEQUENCE [LARGE SCALE GENOMIC DNA]</scope>
    <source>
        <strain evidence="1 2">DSM 27063</strain>
    </source>
</reference>
<proteinExistence type="predicted"/>
<accession>A0A1M6C2K4</accession>
<sequence>MADSEMLLYQTKIDVQLHFARAMDKIFLQNLIEKSQSVHLKIH</sequence>
<dbReference type="AlphaFoldDB" id="A0A1M6C2K4"/>
<dbReference type="Proteomes" id="UP000184050">
    <property type="component" value="Unassembled WGS sequence"/>
</dbReference>
<organism evidence="1 2">
    <name type="scientific">Tangfeifania diversioriginum</name>
    <dbReference type="NCBI Taxonomy" id="1168035"/>
    <lineage>
        <taxon>Bacteria</taxon>
        <taxon>Pseudomonadati</taxon>
        <taxon>Bacteroidota</taxon>
        <taxon>Bacteroidia</taxon>
        <taxon>Marinilabiliales</taxon>
        <taxon>Prolixibacteraceae</taxon>
        <taxon>Tangfeifania</taxon>
    </lineage>
</organism>
<dbReference type="EMBL" id="FQZE01000003">
    <property type="protein sequence ID" value="SHI55275.1"/>
    <property type="molecule type" value="Genomic_DNA"/>
</dbReference>
<evidence type="ECO:0000313" key="2">
    <source>
        <dbReference type="Proteomes" id="UP000184050"/>
    </source>
</evidence>